<sequence>MELSSRGIALATAALQVAAANRAARAERLPMSRPAPARPGRRRLTAPLRRAETPAKG</sequence>
<dbReference type="RefSeq" id="WP_318646996.1">
    <property type="nucleotide sequence ID" value="NZ_CP137852.1"/>
</dbReference>
<name>A0ABZ0PBK4_9PROT</name>
<dbReference type="EMBL" id="CP137852">
    <property type="protein sequence ID" value="WPB83015.1"/>
    <property type="molecule type" value="Genomic_DNA"/>
</dbReference>
<gene>
    <name evidence="2" type="ORF">R9Z33_12965</name>
</gene>
<evidence type="ECO:0000256" key="1">
    <source>
        <dbReference type="SAM" id="MobiDB-lite"/>
    </source>
</evidence>
<evidence type="ECO:0000313" key="2">
    <source>
        <dbReference type="EMBL" id="WPB83015.1"/>
    </source>
</evidence>
<keyword evidence="3" id="KW-1185">Reference proteome</keyword>
<accession>A0ABZ0PBK4</accession>
<evidence type="ECO:0000313" key="3">
    <source>
        <dbReference type="Proteomes" id="UP001305521"/>
    </source>
</evidence>
<protein>
    <submittedName>
        <fullName evidence="2">Uncharacterized protein</fullName>
    </submittedName>
</protein>
<reference evidence="2 3" key="1">
    <citation type="submission" date="2023-11" db="EMBL/GenBank/DDBJ databases">
        <title>Arctic aerobic anoxygenic photoheterotroph Sediminicoccus rosea KRV36 adapts its photosynthesis to long days of polar summer.</title>
        <authorList>
            <person name="Tomasch J."/>
            <person name="Kopejtka K."/>
            <person name="Bily T."/>
            <person name="Gardiner A.T."/>
            <person name="Gardian Z."/>
            <person name="Shivaramu S."/>
            <person name="Koblizek M."/>
            <person name="Engelhardt F."/>
            <person name="Kaftan D."/>
        </authorList>
    </citation>
    <scope>NUCLEOTIDE SEQUENCE [LARGE SCALE GENOMIC DNA]</scope>
    <source>
        <strain evidence="2 3">R-30</strain>
    </source>
</reference>
<feature type="region of interest" description="Disordered" evidence="1">
    <location>
        <begin position="22"/>
        <end position="57"/>
    </location>
</feature>
<proteinExistence type="predicted"/>
<organism evidence="2 3">
    <name type="scientific">Sediminicoccus rosea</name>
    <dbReference type="NCBI Taxonomy" id="1225128"/>
    <lineage>
        <taxon>Bacteria</taxon>
        <taxon>Pseudomonadati</taxon>
        <taxon>Pseudomonadota</taxon>
        <taxon>Alphaproteobacteria</taxon>
        <taxon>Acetobacterales</taxon>
        <taxon>Roseomonadaceae</taxon>
        <taxon>Sediminicoccus</taxon>
    </lineage>
</organism>
<dbReference type="Proteomes" id="UP001305521">
    <property type="component" value="Chromosome"/>
</dbReference>